<dbReference type="InterPro" id="IPR050109">
    <property type="entry name" value="HTH-type_TetR-like_transc_reg"/>
</dbReference>
<dbReference type="InterPro" id="IPR036271">
    <property type="entry name" value="Tet_transcr_reg_TetR-rel_C_sf"/>
</dbReference>
<keyword evidence="8" id="KW-1185">Reference proteome</keyword>
<name>A0ABU7G9B6_9ALTE</name>
<dbReference type="Gene3D" id="1.10.357.10">
    <property type="entry name" value="Tetracycline Repressor, domain 2"/>
    <property type="match status" value="1"/>
</dbReference>
<evidence type="ECO:0000313" key="8">
    <source>
        <dbReference type="Proteomes" id="UP001310248"/>
    </source>
</evidence>
<protein>
    <submittedName>
        <fullName evidence="7">TetR/AcrR family transcriptional regulator</fullName>
    </submittedName>
</protein>
<dbReference type="PROSITE" id="PS01081">
    <property type="entry name" value="HTH_TETR_1"/>
    <property type="match status" value="1"/>
</dbReference>
<sequence>MERKSVDENKSTRRKPSGAAVKKESVTRAIEKALFEEWAVTGYSAISIESVAKRAGVGKAAIYRRWPSKLAMVTDVVNKVGVNLFVTPDTGDLYQDVHQMLLQLRRLLRHPLIASILPDLHAEMGRNQALAAGIRATVQVQRRSSAERVLQGAIERRQIGPDKDIEMTLDMLGSMIYWRMVITKKKADKEYLDKLTTMIVRYLTD</sequence>
<dbReference type="InterPro" id="IPR009057">
    <property type="entry name" value="Homeodomain-like_sf"/>
</dbReference>
<feature type="compositionally biased region" description="Basic and acidic residues" evidence="5">
    <location>
        <begin position="1"/>
        <end position="11"/>
    </location>
</feature>
<feature type="domain" description="HTH tetR-type" evidence="6">
    <location>
        <begin position="24"/>
        <end position="84"/>
    </location>
</feature>
<evidence type="ECO:0000256" key="5">
    <source>
        <dbReference type="SAM" id="MobiDB-lite"/>
    </source>
</evidence>
<organism evidence="7 8">
    <name type="scientific">Agarivorans aestuarii</name>
    <dbReference type="NCBI Taxonomy" id="1563703"/>
    <lineage>
        <taxon>Bacteria</taxon>
        <taxon>Pseudomonadati</taxon>
        <taxon>Pseudomonadota</taxon>
        <taxon>Gammaproteobacteria</taxon>
        <taxon>Alteromonadales</taxon>
        <taxon>Alteromonadaceae</taxon>
        <taxon>Agarivorans</taxon>
    </lineage>
</organism>
<evidence type="ECO:0000256" key="3">
    <source>
        <dbReference type="ARBA" id="ARBA00023163"/>
    </source>
</evidence>
<comment type="caution">
    <text evidence="7">The sequence shown here is derived from an EMBL/GenBank/DDBJ whole genome shotgun (WGS) entry which is preliminary data.</text>
</comment>
<dbReference type="Pfam" id="PF00440">
    <property type="entry name" value="TetR_N"/>
    <property type="match status" value="1"/>
</dbReference>
<dbReference type="InterPro" id="IPR001647">
    <property type="entry name" value="HTH_TetR"/>
</dbReference>
<dbReference type="EMBL" id="JAYDYW010000016">
    <property type="protein sequence ID" value="MEE1675782.1"/>
    <property type="molecule type" value="Genomic_DNA"/>
</dbReference>
<gene>
    <name evidence="7" type="ORF">SNR37_001109</name>
</gene>
<proteinExistence type="predicted"/>
<reference evidence="8" key="1">
    <citation type="submission" date="2023-07" db="EMBL/GenBank/DDBJ databases">
        <title>Draft genome sequence of Agarivorans aestuarii strain ZMCS4, a CAZymes producing bacteria isolated from the marine brown algae Clodostephus spongiosus.</title>
        <authorList>
            <person name="Lorente B."/>
            <person name="Cabral C."/>
            <person name="Frias J."/>
            <person name="Faria J."/>
            <person name="Toubarro D."/>
        </authorList>
    </citation>
    <scope>NUCLEOTIDE SEQUENCE [LARGE SCALE GENOMIC DNA]</scope>
    <source>
        <strain evidence="8">ZMCS4</strain>
    </source>
</reference>
<dbReference type="InterPro" id="IPR023772">
    <property type="entry name" value="DNA-bd_HTH_TetR-type_CS"/>
</dbReference>
<feature type="DNA-binding region" description="H-T-H motif" evidence="4">
    <location>
        <begin position="47"/>
        <end position="66"/>
    </location>
</feature>
<dbReference type="PANTHER" id="PTHR30055:SF148">
    <property type="entry name" value="TETR-FAMILY TRANSCRIPTIONAL REGULATOR"/>
    <property type="match status" value="1"/>
</dbReference>
<accession>A0ABU7G9B6</accession>
<evidence type="ECO:0000256" key="1">
    <source>
        <dbReference type="ARBA" id="ARBA00023015"/>
    </source>
</evidence>
<evidence type="ECO:0000256" key="4">
    <source>
        <dbReference type="PROSITE-ProRule" id="PRU00335"/>
    </source>
</evidence>
<evidence type="ECO:0000256" key="2">
    <source>
        <dbReference type="ARBA" id="ARBA00023125"/>
    </source>
</evidence>
<dbReference type="PROSITE" id="PS50977">
    <property type="entry name" value="HTH_TETR_2"/>
    <property type="match status" value="1"/>
</dbReference>
<evidence type="ECO:0000259" key="6">
    <source>
        <dbReference type="PROSITE" id="PS50977"/>
    </source>
</evidence>
<dbReference type="InterPro" id="IPR011075">
    <property type="entry name" value="TetR_C"/>
</dbReference>
<evidence type="ECO:0000313" key="7">
    <source>
        <dbReference type="EMBL" id="MEE1675782.1"/>
    </source>
</evidence>
<dbReference type="Pfam" id="PF16859">
    <property type="entry name" value="TetR_C_11"/>
    <property type="match status" value="1"/>
</dbReference>
<keyword evidence="3" id="KW-0804">Transcription</keyword>
<dbReference type="Proteomes" id="UP001310248">
    <property type="component" value="Unassembled WGS sequence"/>
</dbReference>
<dbReference type="RefSeq" id="WP_329776567.1">
    <property type="nucleotide sequence ID" value="NZ_JAYDYW010000016.1"/>
</dbReference>
<dbReference type="SUPFAM" id="SSF46689">
    <property type="entry name" value="Homeodomain-like"/>
    <property type="match status" value="1"/>
</dbReference>
<feature type="region of interest" description="Disordered" evidence="5">
    <location>
        <begin position="1"/>
        <end position="21"/>
    </location>
</feature>
<keyword evidence="2 4" id="KW-0238">DNA-binding</keyword>
<dbReference type="PANTHER" id="PTHR30055">
    <property type="entry name" value="HTH-TYPE TRANSCRIPTIONAL REGULATOR RUTR"/>
    <property type="match status" value="1"/>
</dbReference>
<dbReference type="Gene3D" id="1.10.10.60">
    <property type="entry name" value="Homeodomain-like"/>
    <property type="match status" value="1"/>
</dbReference>
<dbReference type="SUPFAM" id="SSF48498">
    <property type="entry name" value="Tetracyclin repressor-like, C-terminal domain"/>
    <property type="match status" value="1"/>
</dbReference>
<keyword evidence="1" id="KW-0805">Transcription regulation</keyword>